<feature type="signal peptide" evidence="1">
    <location>
        <begin position="1"/>
        <end position="19"/>
    </location>
</feature>
<feature type="domain" description="PorZ N-terminal beta-propeller" evidence="2">
    <location>
        <begin position="45"/>
        <end position="177"/>
    </location>
</feature>
<dbReference type="SUPFAM" id="SSF63829">
    <property type="entry name" value="Calcium-dependent phosphotriesterase"/>
    <property type="match status" value="2"/>
</dbReference>
<dbReference type="Gene3D" id="2.130.10.10">
    <property type="entry name" value="YVTN repeat-like/Quinoprotein amine dehydrogenase"/>
    <property type="match status" value="2"/>
</dbReference>
<dbReference type="Proteomes" id="UP000186549">
    <property type="component" value="Unassembled WGS sequence"/>
</dbReference>
<evidence type="ECO:0000259" key="2">
    <source>
        <dbReference type="Pfam" id="PF21544"/>
    </source>
</evidence>
<dbReference type="Pfam" id="PF07494">
    <property type="entry name" value="Reg_prop"/>
    <property type="match status" value="1"/>
</dbReference>
<dbReference type="Pfam" id="PF21544">
    <property type="entry name" value="PorZ_N_b_propeller"/>
    <property type="match status" value="1"/>
</dbReference>
<dbReference type="AlphaFoldDB" id="A0A1Q6I0C0"/>
<evidence type="ECO:0000313" key="3">
    <source>
        <dbReference type="EMBL" id="OKZ32173.1"/>
    </source>
</evidence>
<feature type="chain" id="PRO_5013270985" description="PorZ N-terminal beta-propeller domain-containing protein" evidence="1">
    <location>
        <begin position="20"/>
        <end position="798"/>
    </location>
</feature>
<proteinExistence type="predicted"/>
<organism evidence="3 4">
    <name type="scientific">Bacteroides uniformis</name>
    <dbReference type="NCBI Taxonomy" id="820"/>
    <lineage>
        <taxon>Bacteria</taxon>
        <taxon>Pseudomonadati</taxon>
        <taxon>Bacteroidota</taxon>
        <taxon>Bacteroidia</taxon>
        <taxon>Bacteroidales</taxon>
        <taxon>Bacteroidaceae</taxon>
        <taxon>Bacteroides</taxon>
    </lineage>
</organism>
<evidence type="ECO:0000256" key="1">
    <source>
        <dbReference type="SAM" id="SignalP"/>
    </source>
</evidence>
<gene>
    <name evidence="3" type="ORF">BHV79_10810</name>
</gene>
<accession>A0A1Q6I0C0</accession>
<protein>
    <recommendedName>
        <fullName evidence="2">PorZ N-terminal beta-propeller domain-containing protein</fullName>
    </recommendedName>
</protein>
<name>A0A1Q6I0C0_BACUN</name>
<dbReference type="EMBL" id="MNQU01000235">
    <property type="protein sequence ID" value="OKZ32173.1"/>
    <property type="molecule type" value="Genomic_DNA"/>
</dbReference>
<dbReference type="InterPro" id="IPR011110">
    <property type="entry name" value="Reg_prop"/>
</dbReference>
<dbReference type="InterPro" id="IPR048954">
    <property type="entry name" value="PorZ_N"/>
</dbReference>
<comment type="caution">
    <text evidence="3">The sequence shown here is derived from an EMBL/GenBank/DDBJ whole genome shotgun (WGS) entry which is preliminary data.</text>
</comment>
<keyword evidence="1" id="KW-0732">Signal</keyword>
<sequence>MIKKLFILFAALLPLGVKAQRAVGSWEVYANYLAPEQMLETPDKVFCLSSGSLFSFDKDSEELYQYGIHNVLSEAIITKIFYNGKSDYVVVVYNSGNIDVIKKDGKVVNLPDIKDAVLQSDRTINDVSFGNGRIYVATNFGIVVYDDKRWEVVESGMYDKPVKYVAATDEYIGAYFTNEKKIGFIPANKTIRYYENFILNDCAACTGLRGLKGNVFLGSNSSNAFSPKKVVFNPSDNTVAFNNWVPDGNYTGPFENKNGYYIYNTVTSGSNKACIKQFDEDYNITETSLPSDFSGKLVTIWDNPNRVFIADNNGVSEYSFADDGTLTLLRDSFKPEAVTSKGVGYLTATSSGKIYASARGYTQGFIGDWPSNENVSYINVIENNILKDVTPSGLTLKRTATEGYKDGTFRPSNTYNIVEDPDDPDAYFITTQYDGVFKIKDGKQLNFYNETNSTFNTNWIYLNTAAIDIDGKGNLWVAGSKQLNVLPAEKRKSNVATTKEDWISDFPRGEKSWDAVLLACKKSNLVMYYYLYTAKLICVDTNGTMSTTDDKSYIWNIFVDQDGKEWSLSQIYCLTEDNNGQVWVGTDQGVFIIPNPSKLTDPNMRIQRIKVPRNDGTNFADYLLEGEPIYSIAVDGINRKWIGTANSGAYLVSENGSEIIEHFTTENSYLPLNKIYAIACDKFSNAVYFGTVAGLVKYNSDASPSSEDYSDVYAYPNPVRPEYNGSVTIAGLMEDSLVKITDAAGNVFFQGTSQGGMITWDGCDTSGNRVKTGVYYVFASQNGNGQTSGAVTKILVVK</sequence>
<dbReference type="InterPro" id="IPR015943">
    <property type="entry name" value="WD40/YVTN_repeat-like_dom_sf"/>
</dbReference>
<reference evidence="3 4" key="1">
    <citation type="journal article" date="2016" name="Nat. Biotechnol.">
        <title>Measurement of bacterial replication rates in microbial communities.</title>
        <authorList>
            <person name="Brown C.T."/>
            <person name="Olm M.R."/>
            <person name="Thomas B.C."/>
            <person name="Banfield J.F."/>
        </authorList>
    </citation>
    <scope>NUCLEOTIDE SEQUENCE [LARGE SCALE GENOMIC DNA]</scope>
    <source>
        <strain evidence="3">45_41</strain>
    </source>
</reference>
<evidence type="ECO:0000313" key="4">
    <source>
        <dbReference type="Proteomes" id="UP000186549"/>
    </source>
</evidence>